<dbReference type="AlphaFoldDB" id="A0A1T4KG07"/>
<organism evidence="2 3">
    <name type="scientific">Porphyromonas cangingivalis</name>
    <dbReference type="NCBI Taxonomy" id="36874"/>
    <lineage>
        <taxon>Bacteria</taxon>
        <taxon>Pseudomonadati</taxon>
        <taxon>Bacteroidota</taxon>
        <taxon>Bacteroidia</taxon>
        <taxon>Bacteroidales</taxon>
        <taxon>Porphyromonadaceae</taxon>
        <taxon>Porphyromonas</taxon>
    </lineage>
</organism>
<protein>
    <recommendedName>
        <fullName evidence="4">Oxygen tolerance</fullName>
    </recommendedName>
</protein>
<evidence type="ECO:0008006" key="4">
    <source>
        <dbReference type="Google" id="ProtNLM"/>
    </source>
</evidence>
<keyword evidence="1" id="KW-0472">Membrane</keyword>
<accession>A0A1T4KG07</accession>
<name>A0A1T4KG07_PORCN</name>
<proteinExistence type="predicted"/>
<dbReference type="EMBL" id="FUWL01000005">
    <property type="protein sequence ID" value="SJZ41316.1"/>
    <property type="molecule type" value="Genomic_DNA"/>
</dbReference>
<evidence type="ECO:0000313" key="3">
    <source>
        <dbReference type="Proteomes" id="UP000189956"/>
    </source>
</evidence>
<keyword evidence="1" id="KW-0812">Transmembrane</keyword>
<sequence length="326" mass="36917">MNHLTKNVRILSIAFICLFVGIVSSLAQEVRVLPTLERNEILIGEQVKMQVRVIHEKATPARLILPPDTLVSGVEIIDYGLVDSLEVNDKLREAVYSVVITSFDSAMYVLDNIQALVGDSLHKASETPTLLVNTVPVDLSNPEQYNDIKGAWNTPFVWKDYLMYVISGLLVLILAFGGYRLWLYIKRPKEASEVKSAEPEKEPYEEAMEALSALKSRGLWENNQTKQYYTELTDILRRYIFRVYGIATWDRTSTEILEAFRLGVTKDHSYTALQRILSTADLAKFAKYIPSAQDNIGIFNLSETFVNENRPQQTDEITSEPTTSGE</sequence>
<reference evidence="2 3" key="1">
    <citation type="submission" date="2017-02" db="EMBL/GenBank/DDBJ databases">
        <authorList>
            <person name="Peterson S.W."/>
        </authorList>
    </citation>
    <scope>NUCLEOTIDE SEQUENCE [LARGE SCALE GENOMIC DNA]</scope>
    <source>
        <strain evidence="2 3">ATCC 700135</strain>
    </source>
</reference>
<evidence type="ECO:0000313" key="2">
    <source>
        <dbReference type="EMBL" id="SJZ41316.1"/>
    </source>
</evidence>
<keyword evidence="1" id="KW-1133">Transmembrane helix</keyword>
<dbReference type="RefSeq" id="WP_126464341.1">
    <property type="nucleotide sequence ID" value="NZ_FUWL01000005.1"/>
</dbReference>
<evidence type="ECO:0000256" key="1">
    <source>
        <dbReference type="SAM" id="Phobius"/>
    </source>
</evidence>
<gene>
    <name evidence="2" type="ORF">SAMN02745205_00711</name>
</gene>
<feature type="transmembrane region" description="Helical" evidence="1">
    <location>
        <begin position="161"/>
        <end position="182"/>
    </location>
</feature>
<dbReference type="Proteomes" id="UP000189956">
    <property type="component" value="Unassembled WGS sequence"/>
</dbReference>